<sequence>MERSILHIPQCLFKFKLAPPILPSRAVEVSAAKMTGGRSFVPQCDFLPLLGLILKLRTPIHKRLAHFEKDTLCLSVVYQQFVLLKRDTEYHAEFLEIDEDSNWHLRTKIQARWELIDSAPMRIAYMLDHTKNTDMFTGNSSMAPS</sequence>
<protein>
    <submittedName>
        <fullName evidence="1">Uncharacterized protein</fullName>
    </submittedName>
</protein>
<evidence type="ECO:0000313" key="2">
    <source>
        <dbReference type="Proteomes" id="UP001632037"/>
    </source>
</evidence>
<evidence type="ECO:0000313" key="1">
    <source>
        <dbReference type="EMBL" id="KAL3661185.1"/>
    </source>
</evidence>
<dbReference type="Proteomes" id="UP001632037">
    <property type="component" value="Unassembled WGS sequence"/>
</dbReference>
<accession>A0ABD3F2Y9</accession>
<comment type="caution">
    <text evidence="1">The sequence shown here is derived from an EMBL/GenBank/DDBJ whole genome shotgun (WGS) entry which is preliminary data.</text>
</comment>
<gene>
    <name evidence="1" type="ORF">V7S43_013793</name>
</gene>
<dbReference type="EMBL" id="JBIMZQ010000037">
    <property type="protein sequence ID" value="KAL3661185.1"/>
    <property type="molecule type" value="Genomic_DNA"/>
</dbReference>
<organism evidence="1 2">
    <name type="scientific">Phytophthora oleae</name>
    <dbReference type="NCBI Taxonomy" id="2107226"/>
    <lineage>
        <taxon>Eukaryota</taxon>
        <taxon>Sar</taxon>
        <taxon>Stramenopiles</taxon>
        <taxon>Oomycota</taxon>
        <taxon>Peronosporomycetes</taxon>
        <taxon>Peronosporales</taxon>
        <taxon>Peronosporaceae</taxon>
        <taxon>Phytophthora</taxon>
    </lineage>
</organism>
<keyword evidence="2" id="KW-1185">Reference proteome</keyword>
<reference evidence="1 2" key="1">
    <citation type="submission" date="2024-09" db="EMBL/GenBank/DDBJ databases">
        <title>Genome sequencing and assembly of Phytophthora oleae, isolate VK10A, causative agent of rot of olive drupes.</title>
        <authorList>
            <person name="Conti Taguali S."/>
            <person name="Riolo M."/>
            <person name="La Spada F."/>
            <person name="Cacciola S.O."/>
            <person name="Dionisio G."/>
        </authorList>
    </citation>
    <scope>NUCLEOTIDE SEQUENCE [LARGE SCALE GENOMIC DNA]</scope>
    <source>
        <strain evidence="1 2">VK10A</strain>
    </source>
</reference>
<name>A0ABD3F2Y9_9STRA</name>
<proteinExistence type="predicted"/>
<dbReference type="AlphaFoldDB" id="A0ABD3F2Y9"/>